<gene>
    <name evidence="1" type="ORF">E5358_09175</name>
</gene>
<comment type="caution">
    <text evidence="1">The sequence shown here is derived from an EMBL/GenBank/DDBJ whole genome shotgun (WGS) entry which is preliminary data.</text>
</comment>
<evidence type="ECO:0000313" key="2">
    <source>
        <dbReference type="Proteomes" id="UP000308886"/>
    </source>
</evidence>
<keyword evidence="2" id="KW-1185">Reference proteome</keyword>
<sequence>MQVIIDAHSHLWLWQHTVVNGKRIEQLPNGRSSFMGNEVQMMNPWMRDNYNSAEKFLANMDFAQVGGAVVTQEFIDGLQNDYLEYVGRRWQDRFFVFGMCEFRKPGFLIEVQVLLRRGFKGIKIPAARLVDDHINIRFDTEEFMQMFRLMEENGMILAIELGEGACQNEQLETVIKECPNLKIVLGHFCMVNRKDWQKQMALCSHENVYTDMGGITWLFNDEYYPYPSAISAVKEAADLVGMEKILWGSDYPRTISNITYRQSYDWILKSTELTDTDKRMVLGENAKKVYGFESIPVLPYIPSMSE</sequence>
<evidence type="ECO:0000313" key="1">
    <source>
        <dbReference type="EMBL" id="TGX81764.1"/>
    </source>
</evidence>
<reference evidence="1" key="1">
    <citation type="submission" date="2019-04" db="EMBL/GenBank/DDBJ databases">
        <title>Microbes associate with the intestines of laboratory mice.</title>
        <authorList>
            <person name="Navarre W."/>
            <person name="Wong E."/>
            <person name="Huang K."/>
            <person name="Tropini C."/>
            <person name="Ng K."/>
            <person name="Yu B."/>
        </authorList>
    </citation>
    <scope>NUCLEOTIDE SEQUENCE</scope>
    <source>
        <strain evidence="1">NM73_A23</strain>
    </source>
</reference>
<organism evidence="1 2">
    <name type="scientific">Palleniella muris</name>
    <dbReference type="NCBI Taxonomy" id="3038145"/>
    <lineage>
        <taxon>Bacteria</taxon>
        <taxon>Pseudomonadati</taxon>
        <taxon>Bacteroidota</taxon>
        <taxon>Bacteroidia</taxon>
        <taxon>Bacteroidales</taxon>
        <taxon>Prevotellaceae</taxon>
        <taxon>Palleniella</taxon>
    </lineage>
</organism>
<accession>A0AC61QPL1</accession>
<dbReference type="EMBL" id="SRZC01000014">
    <property type="protein sequence ID" value="TGX81764.1"/>
    <property type="molecule type" value="Genomic_DNA"/>
</dbReference>
<proteinExistence type="predicted"/>
<protein>
    <submittedName>
        <fullName evidence="1">Amidohydrolase</fullName>
    </submittedName>
</protein>
<name>A0AC61QPL1_9BACT</name>
<dbReference type="Proteomes" id="UP000308886">
    <property type="component" value="Unassembled WGS sequence"/>
</dbReference>